<dbReference type="STRING" id="1590841.A0A2R6QMG3"/>
<evidence type="ECO:0000313" key="9">
    <source>
        <dbReference type="EMBL" id="PSS11110.1"/>
    </source>
</evidence>
<reference evidence="9 10" key="1">
    <citation type="submission" date="2017-07" db="EMBL/GenBank/DDBJ databases">
        <title>An improved, manually edited Actinidia chinensis var. chinensis (kiwifruit) genome highlights the challenges associated with draft genomes and gene prediction in plants.</title>
        <authorList>
            <person name="Pilkington S."/>
            <person name="Crowhurst R."/>
            <person name="Hilario E."/>
            <person name="Nardozza S."/>
            <person name="Fraser L."/>
            <person name="Peng Y."/>
            <person name="Gunaseelan K."/>
            <person name="Simpson R."/>
            <person name="Tahir J."/>
            <person name="Deroles S."/>
            <person name="Templeton K."/>
            <person name="Luo Z."/>
            <person name="Davy M."/>
            <person name="Cheng C."/>
            <person name="Mcneilage M."/>
            <person name="Scaglione D."/>
            <person name="Liu Y."/>
            <person name="Zhang Q."/>
            <person name="Datson P."/>
            <person name="De Silva N."/>
            <person name="Gardiner S."/>
            <person name="Bassett H."/>
            <person name="Chagne D."/>
            <person name="Mccallum J."/>
            <person name="Dzierzon H."/>
            <person name="Deng C."/>
            <person name="Wang Y.-Y."/>
            <person name="Barron N."/>
            <person name="Manako K."/>
            <person name="Bowen J."/>
            <person name="Foster T."/>
            <person name="Erridge Z."/>
            <person name="Tiffin H."/>
            <person name="Waite C."/>
            <person name="Davies K."/>
            <person name="Grierson E."/>
            <person name="Laing W."/>
            <person name="Kirk R."/>
            <person name="Chen X."/>
            <person name="Wood M."/>
            <person name="Montefiori M."/>
            <person name="Brummell D."/>
            <person name="Schwinn K."/>
            <person name="Catanach A."/>
            <person name="Fullerton C."/>
            <person name="Li D."/>
            <person name="Meiyalaghan S."/>
            <person name="Nieuwenhuizen N."/>
            <person name="Read N."/>
            <person name="Prakash R."/>
            <person name="Hunter D."/>
            <person name="Zhang H."/>
            <person name="Mckenzie M."/>
            <person name="Knabel M."/>
            <person name="Harris A."/>
            <person name="Allan A."/>
            <person name="Chen A."/>
            <person name="Janssen B."/>
            <person name="Plunkett B."/>
            <person name="Dwamena C."/>
            <person name="Voogd C."/>
            <person name="Leif D."/>
            <person name="Lafferty D."/>
            <person name="Souleyre E."/>
            <person name="Varkonyi-Gasic E."/>
            <person name="Gambi F."/>
            <person name="Hanley J."/>
            <person name="Yao J.-L."/>
            <person name="Cheung J."/>
            <person name="David K."/>
            <person name="Warren B."/>
            <person name="Marsh K."/>
            <person name="Snowden K."/>
            <person name="Lin-Wang K."/>
            <person name="Brian L."/>
            <person name="Martinez-Sanchez M."/>
            <person name="Wang M."/>
            <person name="Ileperuma N."/>
            <person name="Macnee N."/>
            <person name="Campin R."/>
            <person name="Mcatee P."/>
            <person name="Drummond R."/>
            <person name="Espley R."/>
            <person name="Ireland H."/>
            <person name="Wu R."/>
            <person name="Atkinson R."/>
            <person name="Karunairetnam S."/>
            <person name="Bulley S."/>
            <person name="Chunkath S."/>
            <person name="Hanley Z."/>
            <person name="Storey R."/>
            <person name="Thrimawithana A."/>
            <person name="Thomson S."/>
            <person name="David C."/>
            <person name="Testolin R."/>
        </authorList>
    </citation>
    <scope>NUCLEOTIDE SEQUENCE [LARGE SCALE GENOMIC DNA]</scope>
    <source>
        <strain evidence="10">cv. Red5</strain>
        <tissue evidence="9">Young leaf</tissue>
    </source>
</reference>
<evidence type="ECO:0000256" key="2">
    <source>
        <dbReference type="ARBA" id="ARBA00022692"/>
    </source>
</evidence>
<dbReference type="Gramene" id="PSS11110">
    <property type="protein sequence ID" value="PSS11110"/>
    <property type="gene ID" value="CEY00_Acc15383"/>
</dbReference>
<dbReference type="PROSITE" id="PS50004">
    <property type="entry name" value="C2"/>
    <property type="match status" value="1"/>
</dbReference>
<proteinExistence type="predicted"/>
<dbReference type="SUPFAM" id="SSF49562">
    <property type="entry name" value="C2 domain (Calcium/lipid-binding domain, CaLB)"/>
    <property type="match status" value="1"/>
</dbReference>
<evidence type="ECO:0000256" key="6">
    <source>
        <dbReference type="SAM" id="MobiDB-lite"/>
    </source>
</evidence>
<dbReference type="PANTHER" id="PTHR31425:SF24">
    <property type="entry name" value="MULTIPLE C2 DOMAIN AND TRANSMEMBRANE REGION PROTEIN 2"/>
    <property type="match status" value="1"/>
</dbReference>
<organism evidence="9 10">
    <name type="scientific">Actinidia chinensis var. chinensis</name>
    <name type="common">Chinese soft-hair kiwi</name>
    <dbReference type="NCBI Taxonomy" id="1590841"/>
    <lineage>
        <taxon>Eukaryota</taxon>
        <taxon>Viridiplantae</taxon>
        <taxon>Streptophyta</taxon>
        <taxon>Embryophyta</taxon>
        <taxon>Tracheophyta</taxon>
        <taxon>Spermatophyta</taxon>
        <taxon>Magnoliopsida</taxon>
        <taxon>eudicotyledons</taxon>
        <taxon>Gunneridae</taxon>
        <taxon>Pentapetalae</taxon>
        <taxon>asterids</taxon>
        <taxon>Ericales</taxon>
        <taxon>Actinidiaceae</taxon>
        <taxon>Actinidia</taxon>
    </lineage>
</organism>
<feature type="region of interest" description="Disordered" evidence="6">
    <location>
        <begin position="39"/>
        <end position="84"/>
    </location>
</feature>
<gene>
    <name evidence="9" type="ORF">CEY00_Acc15383</name>
</gene>
<evidence type="ECO:0000256" key="5">
    <source>
        <dbReference type="ARBA" id="ARBA00023136"/>
    </source>
</evidence>
<dbReference type="InterPro" id="IPR047259">
    <property type="entry name" value="QUIRKY-like"/>
</dbReference>
<dbReference type="Gene3D" id="2.60.40.150">
    <property type="entry name" value="C2 domain"/>
    <property type="match status" value="1"/>
</dbReference>
<comment type="caution">
    <text evidence="9">The sequence shown here is derived from an EMBL/GenBank/DDBJ whole genome shotgun (WGS) entry which is preliminary data.</text>
</comment>
<dbReference type="InParanoid" id="A0A2R6QMG3"/>
<dbReference type="PANTHER" id="PTHR31425">
    <property type="entry name" value="PHOSPHORIBOSYLANTHRANILATE TRANSFERASE ISOFORM 1"/>
    <property type="match status" value="1"/>
</dbReference>
<dbReference type="Proteomes" id="UP000241394">
    <property type="component" value="Chromosome LG14"/>
</dbReference>
<evidence type="ECO:0000256" key="3">
    <source>
        <dbReference type="ARBA" id="ARBA00022737"/>
    </source>
</evidence>
<protein>
    <submittedName>
        <fullName evidence="9">FT-interacting protein</fullName>
    </submittedName>
</protein>
<evidence type="ECO:0000259" key="8">
    <source>
        <dbReference type="PROSITE" id="PS50004"/>
    </source>
</evidence>
<keyword evidence="3" id="KW-0677">Repeat</keyword>
<dbReference type="AlphaFoldDB" id="A0A2R6QMG3"/>
<dbReference type="InterPro" id="IPR013583">
    <property type="entry name" value="MCTP_C"/>
</dbReference>
<evidence type="ECO:0000256" key="1">
    <source>
        <dbReference type="ARBA" id="ARBA00004141"/>
    </source>
</evidence>
<feature type="compositionally biased region" description="Polar residues" evidence="6">
    <location>
        <begin position="39"/>
        <end position="63"/>
    </location>
</feature>
<accession>A0A2R6QMG3</accession>
<dbReference type="Pfam" id="PF08372">
    <property type="entry name" value="PRT_C"/>
    <property type="match status" value="1"/>
</dbReference>
<keyword evidence="5 7" id="KW-0472">Membrane</keyword>
<evidence type="ECO:0000256" key="7">
    <source>
        <dbReference type="SAM" id="Phobius"/>
    </source>
</evidence>
<dbReference type="OMA" id="TIHISDQ"/>
<dbReference type="InterPro" id="IPR035892">
    <property type="entry name" value="C2_domain_sf"/>
</dbReference>
<dbReference type="Pfam" id="PF00168">
    <property type="entry name" value="C2"/>
    <property type="match status" value="2"/>
</dbReference>
<dbReference type="EMBL" id="NKQK01000014">
    <property type="protein sequence ID" value="PSS11110.1"/>
    <property type="molecule type" value="Genomic_DNA"/>
</dbReference>
<dbReference type="OrthoDB" id="67700at2759"/>
<name>A0A2R6QMG3_ACTCC</name>
<dbReference type="GO" id="GO:0016020">
    <property type="term" value="C:membrane"/>
    <property type="evidence" value="ECO:0007669"/>
    <property type="project" value="UniProtKB-SubCell"/>
</dbReference>
<feature type="domain" description="C2" evidence="8">
    <location>
        <begin position="90"/>
        <end position="204"/>
    </location>
</feature>
<comment type="subcellular location">
    <subcellularLocation>
        <location evidence="1">Membrane</location>
        <topology evidence="1">Multi-pass membrane protein</topology>
    </subcellularLocation>
</comment>
<dbReference type="InterPro" id="IPR000008">
    <property type="entry name" value="C2_dom"/>
</dbReference>
<sequence>MKLVVEVVDVHDLVPKDGQGSDSPFVEVDFENQLSRNRTVQRVLSSQSRDNSIRGQTPSSAATRSIRGEETRRTPIPSLESGGGYGGRGWMSEERFTSTFNLIEQMYCLYVRIVKAKDLPPSSIMGGCEPLNVIEAQDIVPNDKSRMPEVFCESPVFVAAEPFEEQLVLTVEDRVYPSKDDVLGRISLPLNIFEKWLDHRLLTGGKSSSSQVGYTRVCLESGYHVPDESTIHISDQRPTARHLWKQPVGILEVGILGAQWLLPMKMKDVRGSTDAYVVARPSTRFLHWKGTNLIVNPRSSTYLYTFLRTTCSASIWGVISMSRWFGDVCHWKNRITLVLVHLLFLILTWYPELILPTLFLYMFLIGLQNCRFRPRHPPHMDTKFSWAEAPHPNELDEEFDTFPII</sequence>
<keyword evidence="10" id="KW-1185">Reference proteome</keyword>
<reference evidence="10" key="2">
    <citation type="journal article" date="2018" name="BMC Genomics">
        <title>A manually annotated Actinidia chinensis var. chinensis (kiwifruit) genome highlights the challenges associated with draft genomes and gene prediction in plants.</title>
        <authorList>
            <person name="Pilkington S.M."/>
            <person name="Crowhurst R."/>
            <person name="Hilario E."/>
            <person name="Nardozza S."/>
            <person name="Fraser L."/>
            <person name="Peng Y."/>
            <person name="Gunaseelan K."/>
            <person name="Simpson R."/>
            <person name="Tahir J."/>
            <person name="Deroles S.C."/>
            <person name="Templeton K."/>
            <person name="Luo Z."/>
            <person name="Davy M."/>
            <person name="Cheng C."/>
            <person name="McNeilage M."/>
            <person name="Scaglione D."/>
            <person name="Liu Y."/>
            <person name="Zhang Q."/>
            <person name="Datson P."/>
            <person name="De Silva N."/>
            <person name="Gardiner S.E."/>
            <person name="Bassett H."/>
            <person name="Chagne D."/>
            <person name="McCallum J."/>
            <person name="Dzierzon H."/>
            <person name="Deng C."/>
            <person name="Wang Y.Y."/>
            <person name="Barron L."/>
            <person name="Manako K."/>
            <person name="Bowen J."/>
            <person name="Foster T.M."/>
            <person name="Erridge Z.A."/>
            <person name="Tiffin H."/>
            <person name="Waite C.N."/>
            <person name="Davies K.M."/>
            <person name="Grierson E.P."/>
            <person name="Laing W.A."/>
            <person name="Kirk R."/>
            <person name="Chen X."/>
            <person name="Wood M."/>
            <person name="Montefiori M."/>
            <person name="Brummell D.A."/>
            <person name="Schwinn K.E."/>
            <person name="Catanach A."/>
            <person name="Fullerton C."/>
            <person name="Li D."/>
            <person name="Meiyalaghan S."/>
            <person name="Nieuwenhuizen N."/>
            <person name="Read N."/>
            <person name="Prakash R."/>
            <person name="Hunter D."/>
            <person name="Zhang H."/>
            <person name="McKenzie M."/>
            <person name="Knabel M."/>
            <person name="Harris A."/>
            <person name="Allan A.C."/>
            <person name="Gleave A."/>
            <person name="Chen A."/>
            <person name="Janssen B.J."/>
            <person name="Plunkett B."/>
            <person name="Ampomah-Dwamena C."/>
            <person name="Voogd C."/>
            <person name="Leif D."/>
            <person name="Lafferty D."/>
            <person name="Souleyre E.J.F."/>
            <person name="Varkonyi-Gasic E."/>
            <person name="Gambi F."/>
            <person name="Hanley J."/>
            <person name="Yao J.L."/>
            <person name="Cheung J."/>
            <person name="David K.M."/>
            <person name="Warren B."/>
            <person name="Marsh K."/>
            <person name="Snowden K.C."/>
            <person name="Lin-Wang K."/>
            <person name="Brian L."/>
            <person name="Martinez-Sanchez M."/>
            <person name="Wang M."/>
            <person name="Ileperuma N."/>
            <person name="Macnee N."/>
            <person name="Campin R."/>
            <person name="McAtee P."/>
            <person name="Drummond R.S.M."/>
            <person name="Espley R.V."/>
            <person name="Ireland H.S."/>
            <person name="Wu R."/>
            <person name="Atkinson R.G."/>
            <person name="Karunairetnam S."/>
            <person name="Bulley S."/>
            <person name="Chunkath S."/>
            <person name="Hanley Z."/>
            <person name="Storey R."/>
            <person name="Thrimawithana A.H."/>
            <person name="Thomson S."/>
            <person name="David C."/>
            <person name="Testolin R."/>
            <person name="Huang H."/>
            <person name="Hellens R.P."/>
            <person name="Schaffer R.J."/>
        </authorList>
    </citation>
    <scope>NUCLEOTIDE SEQUENCE [LARGE SCALE GENOMIC DNA]</scope>
    <source>
        <strain evidence="10">cv. Red5</strain>
    </source>
</reference>
<keyword evidence="4 7" id="KW-1133">Transmembrane helix</keyword>
<keyword evidence="2 7" id="KW-0812">Transmembrane</keyword>
<evidence type="ECO:0000313" key="10">
    <source>
        <dbReference type="Proteomes" id="UP000241394"/>
    </source>
</evidence>
<feature type="transmembrane region" description="Helical" evidence="7">
    <location>
        <begin position="353"/>
        <end position="370"/>
    </location>
</feature>
<evidence type="ECO:0000256" key="4">
    <source>
        <dbReference type="ARBA" id="ARBA00022989"/>
    </source>
</evidence>